<evidence type="ECO:0000256" key="1">
    <source>
        <dbReference type="SAM" id="MobiDB-lite"/>
    </source>
</evidence>
<feature type="compositionally biased region" description="Polar residues" evidence="1">
    <location>
        <begin position="319"/>
        <end position="329"/>
    </location>
</feature>
<protein>
    <submittedName>
        <fullName evidence="2">Uncharacterized protein</fullName>
    </submittedName>
</protein>
<comment type="caution">
    <text evidence="2">The sequence shown here is derived from an EMBL/GenBank/DDBJ whole genome shotgun (WGS) entry which is preliminary data.</text>
</comment>
<name>A0A8X8DHI1_POPTO</name>
<feature type="compositionally biased region" description="Basic and acidic residues" evidence="1">
    <location>
        <begin position="330"/>
        <end position="339"/>
    </location>
</feature>
<proteinExistence type="predicted"/>
<feature type="region of interest" description="Disordered" evidence="1">
    <location>
        <begin position="155"/>
        <end position="175"/>
    </location>
</feature>
<evidence type="ECO:0000313" key="2">
    <source>
        <dbReference type="EMBL" id="KAG6792071.1"/>
    </source>
</evidence>
<dbReference type="PANTHER" id="PTHR35696">
    <property type="entry name" value="ELECTRON CARRIER/IRON ION-BINDING PROTEIN"/>
    <property type="match status" value="1"/>
</dbReference>
<feature type="region of interest" description="Disordered" evidence="1">
    <location>
        <begin position="259"/>
        <end position="301"/>
    </location>
</feature>
<reference evidence="2" key="1">
    <citation type="journal article" date="2020" name="bioRxiv">
        <title>Hybrid origin of Populus tomentosa Carr. identified through genome sequencing and phylogenomic analysis.</title>
        <authorList>
            <person name="An X."/>
            <person name="Gao K."/>
            <person name="Chen Z."/>
            <person name="Li J."/>
            <person name="Yang X."/>
            <person name="Yang X."/>
            <person name="Zhou J."/>
            <person name="Guo T."/>
            <person name="Zhao T."/>
            <person name="Huang S."/>
            <person name="Miao D."/>
            <person name="Khan W.U."/>
            <person name="Rao P."/>
            <person name="Ye M."/>
            <person name="Lei B."/>
            <person name="Liao W."/>
            <person name="Wang J."/>
            <person name="Ji L."/>
            <person name="Li Y."/>
            <person name="Guo B."/>
            <person name="Mustafa N.S."/>
            <person name="Li S."/>
            <person name="Yun Q."/>
            <person name="Keller S.R."/>
            <person name="Mao J."/>
            <person name="Zhang R."/>
            <person name="Strauss S.H."/>
        </authorList>
    </citation>
    <scope>NUCLEOTIDE SEQUENCE</scope>
    <source>
        <strain evidence="2">GM15</strain>
        <tissue evidence="2">Leaf</tissue>
    </source>
</reference>
<evidence type="ECO:0000313" key="3">
    <source>
        <dbReference type="Proteomes" id="UP000886885"/>
    </source>
</evidence>
<dbReference type="Proteomes" id="UP000886885">
    <property type="component" value="Chromosome 1A"/>
</dbReference>
<accession>A0A8X8DHI1</accession>
<gene>
    <name evidence="2" type="ORF">POTOM_001214</name>
</gene>
<feature type="region of interest" description="Disordered" evidence="1">
    <location>
        <begin position="319"/>
        <end position="339"/>
    </location>
</feature>
<sequence length="442" mass="49482">MAASSPVISNNSSDIGQTTISAAAAASFSVPPKTLRGLNKPKCIQCGNVARSSKNSGIEFKRFVIVEDATPVCMCVREVYICALISRAKVAAQELKIHAIFTVPLYSCADYVKLFSLLRVIAPTSNLIFCLIMERENLLDILILKANATFPDKTPASSAPLFEQQPNEAPPAVSSHRTASLRQLSSNFSQFNNLHSPLRSRKSLTRKEAAAINEWRFSKLKEFKDRNIEVENEAFDRYMHNISLLEEVFSLKSFLEGSTEDGSLSSNHDHASAEDDDTEENMVSEQKLKLRSNPRRSENVRKRLQQLVDGGLKKLQKLELNNGSVNNQNELDKRPEKAKGLRAERASALSDLIDKLNKARSEEDLNSCMEIKAQLSTQHTRSRTETKDVEVSKEQIAKNDVAPPQKELDYFSQKLFRTVEIDHQALTSIDAHFSSLEKIEDL</sequence>
<dbReference type="OrthoDB" id="1915989at2759"/>
<dbReference type="PANTHER" id="PTHR35696:SF1">
    <property type="entry name" value="ELECTRON CARRIER_IRON ION-BINDING PROTEIN"/>
    <property type="match status" value="1"/>
</dbReference>
<dbReference type="EMBL" id="JAAWWB010000001">
    <property type="protein sequence ID" value="KAG6792071.1"/>
    <property type="molecule type" value="Genomic_DNA"/>
</dbReference>
<dbReference type="AlphaFoldDB" id="A0A8X8DHI1"/>
<organism evidence="2 3">
    <name type="scientific">Populus tomentosa</name>
    <name type="common">Chinese white poplar</name>
    <dbReference type="NCBI Taxonomy" id="118781"/>
    <lineage>
        <taxon>Eukaryota</taxon>
        <taxon>Viridiplantae</taxon>
        <taxon>Streptophyta</taxon>
        <taxon>Embryophyta</taxon>
        <taxon>Tracheophyta</taxon>
        <taxon>Spermatophyta</taxon>
        <taxon>Magnoliopsida</taxon>
        <taxon>eudicotyledons</taxon>
        <taxon>Gunneridae</taxon>
        <taxon>Pentapetalae</taxon>
        <taxon>rosids</taxon>
        <taxon>fabids</taxon>
        <taxon>Malpighiales</taxon>
        <taxon>Salicaceae</taxon>
        <taxon>Saliceae</taxon>
        <taxon>Populus</taxon>
    </lineage>
</organism>
<keyword evidence="3" id="KW-1185">Reference proteome</keyword>